<dbReference type="AlphaFoldDB" id="A0A224YUH5"/>
<dbReference type="InterPro" id="IPR036445">
    <property type="entry name" value="GPCR_2_extracell_dom_sf"/>
</dbReference>
<protein>
    <submittedName>
        <fullName evidence="14">Calcitonin receptor-like protein</fullName>
    </submittedName>
</protein>
<evidence type="ECO:0000256" key="3">
    <source>
        <dbReference type="ARBA" id="ARBA00022475"/>
    </source>
</evidence>
<comment type="subcellular location">
    <subcellularLocation>
        <location evidence="1">Cell membrane</location>
        <topology evidence="1">Multi-pass membrane protein</topology>
    </subcellularLocation>
</comment>
<evidence type="ECO:0000313" key="14">
    <source>
        <dbReference type="EMBL" id="MAA17624.1"/>
    </source>
</evidence>
<dbReference type="Pfam" id="PF00002">
    <property type="entry name" value="7tm_2"/>
    <property type="match status" value="1"/>
</dbReference>
<dbReference type="SUPFAM" id="SSF111418">
    <property type="entry name" value="Hormone receptor domain"/>
    <property type="match status" value="2"/>
</dbReference>
<dbReference type="InterPro" id="IPR000832">
    <property type="entry name" value="GPCR_2_secretin-like"/>
</dbReference>
<dbReference type="PANTHER" id="PTHR45620:SF32">
    <property type="entry name" value="DIURETIC HORMONE 31 RECEPTOR, ISOFORM C"/>
    <property type="match status" value="1"/>
</dbReference>
<keyword evidence="10" id="KW-0807">Transducer</keyword>
<evidence type="ECO:0000256" key="11">
    <source>
        <dbReference type="SAM" id="Phobius"/>
    </source>
</evidence>
<dbReference type="Pfam" id="PF02793">
    <property type="entry name" value="HRM"/>
    <property type="match status" value="2"/>
</dbReference>
<feature type="transmembrane region" description="Helical" evidence="11">
    <location>
        <begin position="388"/>
        <end position="407"/>
    </location>
</feature>
<feature type="domain" description="G-protein coupled receptors family 2 profile 2" evidence="13">
    <location>
        <begin position="275"/>
        <end position="524"/>
    </location>
</feature>
<keyword evidence="4 11" id="KW-0812">Transmembrane</keyword>
<proteinExistence type="inferred from homology"/>
<dbReference type="SUPFAM" id="SSF81321">
    <property type="entry name" value="Family A G protein-coupled receptor-like"/>
    <property type="match status" value="1"/>
</dbReference>
<dbReference type="PRINTS" id="PR00249">
    <property type="entry name" value="GPCRSECRETIN"/>
</dbReference>
<dbReference type="PROSITE" id="PS50227">
    <property type="entry name" value="G_PROTEIN_RECEP_F2_3"/>
    <property type="match status" value="2"/>
</dbReference>
<accession>A0A224YUH5</accession>
<feature type="domain" description="G-protein coupled receptors family 2 profile 1" evidence="12">
    <location>
        <begin position="182"/>
        <end position="267"/>
    </location>
</feature>
<evidence type="ECO:0000256" key="8">
    <source>
        <dbReference type="ARBA" id="ARBA00023170"/>
    </source>
</evidence>
<evidence type="ECO:0000256" key="1">
    <source>
        <dbReference type="ARBA" id="ARBA00004651"/>
    </source>
</evidence>
<keyword evidence="7 11" id="KW-0472">Membrane</keyword>
<dbReference type="GO" id="GO:0007188">
    <property type="term" value="P:adenylate cyclase-modulating G protein-coupled receptor signaling pathway"/>
    <property type="evidence" value="ECO:0007669"/>
    <property type="project" value="TreeGrafter"/>
</dbReference>
<dbReference type="PROSITE" id="PS00649">
    <property type="entry name" value="G_PROTEIN_RECEP_F2_1"/>
    <property type="match status" value="1"/>
</dbReference>
<keyword evidence="8 14" id="KW-0675">Receptor</keyword>
<dbReference type="CDD" id="cd15260">
    <property type="entry name" value="7tmB1_NPR_B4_insect-like"/>
    <property type="match status" value="1"/>
</dbReference>
<sequence length="567" mass="64101">MIKLSFYGPLCFRAVDQIMTTLRSACLTALACTCFLPRCYTKTHSPDTEKVFAQLRALYDCTKLALLEANHNDTGSRCSRTFDGWHCWPPIPAGTEARAPCPHLLPGKVNFSATAKYGCHLNGSWDGSAADYTSCTSSPTEDSELMLLQNIAQDLGDDVPWEQKMHSGEDGIVEEKIDRFKDCLESVLLKPLPLGVNDSVCPRTWDGWSCWNDTLPGHTAYASCPQFVAGFVPYRQAHKVCTSNGTWFVHPATGHVWSNYTACVDTHDLQYGNLVNSLYVAGYSISLVALTLSLIIFFSFRSLRCKRITIHKNLFTSFIVSNFCWILWYVQVVAGTHVIELNPIWCQILHVVTQHFMVCNYLWMFCEGLYLHTLLVVAFVDEDKAVKWFVLIGWGFPLLPTIAYTVARGLDSDASRMCWLEHDVWYTYILSVPVGFSILLSLAFLVNIVRVLVSKLRAVNSPDRNSARKAVRATLILLPLLGLHYMVMPFRPERDRICLTYEIFSALVTSLQGLCVSMLYCFFNEEVLTVLRKALSQTPCARKEWRRMSFANSTITANFTQTTQTYE</sequence>
<dbReference type="PROSITE" id="PS50261">
    <property type="entry name" value="G_PROTEIN_RECEP_F2_4"/>
    <property type="match status" value="1"/>
</dbReference>
<comment type="similarity">
    <text evidence="2">Belongs to the G-protein coupled receptor 2 family.</text>
</comment>
<reference evidence="14" key="1">
    <citation type="journal article" date="2017" name="Parasit. Vectors">
        <title>Sialotranscriptomics of Rhipicephalus zambeziensis reveals intricate expression profiles of secretory proteins and suggests tight temporal transcriptional regulation during blood-feeding.</title>
        <authorList>
            <person name="de Castro M.H."/>
            <person name="de Klerk D."/>
            <person name="Pienaar R."/>
            <person name="Rees D.J.G."/>
            <person name="Mans B.J."/>
        </authorList>
    </citation>
    <scope>NUCLEOTIDE SEQUENCE</scope>
    <source>
        <tissue evidence="14">Salivary glands</tissue>
    </source>
</reference>
<evidence type="ECO:0000256" key="10">
    <source>
        <dbReference type="ARBA" id="ARBA00023224"/>
    </source>
</evidence>
<keyword evidence="9" id="KW-0325">Glycoprotein</keyword>
<evidence type="ECO:0000259" key="12">
    <source>
        <dbReference type="PROSITE" id="PS50227"/>
    </source>
</evidence>
<feature type="transmembrane region" description="Helical" evidence="11">
    <location>
        <begin position="470"/>
        <end position="487"/>
    </location>
</feature>
<keyword evidence="5 11" id="KW-1133">Transmembrane helix</keyword>
<evidence type="ECO:0000256" key="5">
    <source>
        <dbReference type="ARBA" id="ARBA00022989"/>
    </source>
</evidence>
<feature type="transmembrane region" description="Helical" evidence="11">
    <location>
        <begin position="361"/>
        <end position="381"/>
    </location>
</feature>
<dbReference type="InterPro" id="IPR050332">
    <property type="entry name" value="GPCR_2"/>
</dbReference>
<evidence type="ECO:0000256" key="7">
    <source>
        <dbReference type="ARBA" id="ARBA00023136"/>
    </source>
</evidence>
<dbReference type="SMART" id="SM00008">
    <property type="entry name" value="HormR"/>
    <property type="match status" value="2"/>
</dbReference>
<dbReference type="GO" id="GO:0008528">
    <property type="term" value="F:G protein-coupled peptide receptor activity"/>
    <property type="evidence" value="ECO:0007669"/>
    <property type="project" value="TreeGrafter"/>
</dbReference>
<feature type="transmembrane region" description="Helical" evidence="11">
    <location>
        <begin position="427"/>
        <end position="449"/>
    </location>
</feature>
<name>A0A224YUH5_9ACAR</name>
<evidence type="ECO:0000256" key="4">
    <source>
        <dbReference type="ARBA" id="ARBA00022692"/>
    </source>
</evidence>
<dbReference type="Gene3D" id="4.10.1240.10">
    <property type="entry name" value="GPCR, family 2, extracellular hormone receptor domain"/>
    <property type="match status" value="2"/>
</dbReference>
<dbReference type="EMBL" id="GFPF01006478">
    <property type="protein sequence ID" value="MAA17624.1"/>
    <property type="molecule type" value="Transcribed_RNA"/>
</dbReference>
<dbReference type="GO" id="GO:0005886">
    <property type="term" value="C:plasma membrane"/>
    <property type="evidence" value="ECO:0007669"/>
    <property type="project" value="UniProtKB-SubCell"/>
</dbReference>
<dbReference type="Gene3D" id="1.20.1070.10">
    <property type="entry name" value="Rhodopsin 7-helix transmembrane proteins"/>
    <property type="match status" value="1"/>
</dbReference>
<evidence type="ECO:0000259" key="13">
    <source>
        <dbReference type="PROSITE" id="PS50261"/>
    </source>
</evidence>
<evidence type="ECO:0000256" key="6">
    <source>
        <dbReference type="ARBA" id="ARBA00023040"/>
    </source>
</evidence>
<dbReference type="PANTHER" id="PTHR45620">
    <property type="entry name" value="PDF RECEPTOR-LIKE PROTEIN-RELATED"/>
    <property type="match status" value="1"/>
</dbReference>
<dbReference type="InterPro" id="IPR017981">
    <property type="entry name" value="GPCR_2-like_7TM"/>
</dbReference>
<feature type="transmembrane region" description="Helical" evidence="11">
    <location>
        <begin position="312"/>
        <end position="330"/>
    </location>
</feature>
<feature type="transmembrane region" description="Helical" evidence="11">
    <location>
        <begin position="278"/>
        <end position="300"/>
    </location>
</feature>
<feature type="domain" description="G-protein coupled receptors family 2 profile 1" evidence="12">
    <location>
        <begin position="60"/>
        <end position="139"/>
    </location>
</feature>
<dbReference type="InterPro" id="IPR017983">
    <property type="entry name" value="GPCR_2_secretin-like_CS"/>
</dbReference>
<keyword evidence="3" id="KW-1003">Cell membrane</keyword>
<organism evidence="14">
    <name type="scientific">Rhipicephalus zambeziensis</name>
    <dbReference type="NCBI Taxonomy" id="60191"/>
    <lineage>
        <taxon>Eukaryota</taxon>
        <taxon>Metazoa</taxon>
        <taxon>Ecdysozoa</taxon>
        <taxon>Arthropoda</taxon>
        <taxon>Chelicerata</taxon>
        <taxon>Arachnida</taxon>
        <taxon>Acari</taxon>
        <taxon>Parasitiformes</taxon>
        <taxon>Ixodida</taxon>
        <taxon>Ixodoidea</taxon>
        <taxon>Ixodidae</taxon>
        <taxon>Rhipicephalinae</taxon>
        <taxon>Rhipicephalus</taxon>
        <taxon>Rhipicephalus</taxon>
    </lineage>
</organism>
<evidence type="ECO:0000256" key="9">
    <source>
        <dbReference type="ARBA" id="ARBA00023180"/>
    </source>
</evidence>
<keyword evidence="6" id="KW-0297">G-protein coupled receptor</keyword>
<dbReference type="InterPro" id="IPR001879">
    <property type="entry name" value="GPCR_2_extracellular_dom"/>
</dbReference>
<feature type="transmembrane region" description="Helical" evidence="11">
    <location>
        <begin position="499"/>
        <end position="523"/>
    </location>
</feature>
<evidence type="ECO:0000256" key="2">
    <source>
        <dbReference type="ARBA" id="ARBA00005314"/>
    </source>
</evidence>
<dbReference type="GO" id="GO:0007166">
    <property type="term" value="P:cell surface receptor signaling pathway"/>
    <property type="evidence" value="ECO:0007669"/>
    <property type="project" value="InterPro"/>
</dbReference>